<name>A0A841FKD6_9ACTN</name>
<reference evidence="2 3" key="1">
    <citation type="submission" date="2020-08" db="EMBL/GenBank/DDBJ databases">
        <title>Genomic Encyclopedia of Type Strains, Phase IV (KMG-IV): sequencing the most valuable type-strain genomes for metagenomic binning, comparative biology and taxonomic classification.</title>
        <authorList>
            <person name="Goeker M."/>
        </authorList>
    </citation>
    <scope>NUCLEOTIDE SEQUENCE [LARGE SCALE GENOMIC DNA]</scope>
    <source>
        <strain evidence="2 3">YIM 65646</strain>
    </source>
</reference>
<proteinExistence type="predicted"/>
<comment type="caution">
    <text evidence="2">The sequence shown here is derived from an EMBL/GenBank/DDBJ whole genome shotgun (WGS) entry which is preliminary data.</text>
</comment>
<gene>
    <name evidence="2" type="ORF">HNR73_001467</name>
</gene>
<keyword evidence="3" id="KW-1185">Reference proteome</keyword>
<feature type="region of interest" description="Disordered" evidence="1">
    <location>
        <begin position="52"/>
        <end position="72"/>
    </location>
</feature>
<organism evidence="2 3">
    <name type="scientific">Phytomonospora endophytica</name>
    <dbReference type="NCBI Taxonomy" id="714109"/>
    <lineage>
        <taxon>Bacteria</taxon>
        <taxon>Bacillati</taxon>
        <taxon>Actinomycetota</taxon>
        <taxon>Actinomycetes</taxon>
        <taxon>Micromonosporales</taxon>
        <taxon>Micromonosporaceae</taxon>
        <taxon>Phytomonospora</taxon>
    </lineage>
</organism>
<evidence type="ECO:0000313" key="3">
    <source>
        <dbReference type="Proteomes" id="UP000548476"/>
    </source>
</evidence>
<evidence type="ECO:0000256" key="1">
    <source>
        <dbReference type="SAM" id="MobiDB-lite"/>
    </source>
</evidence>
<dbReference type="Proteomes" id="UP000548476">
    <property type="component" value="Unassembled WGS sequence"/>
</dbReference>
<evidence type="ECO:0000313" key="2">
    <source>
        <dbReference type="EMBL" id="MBB6033617.1"/>
    </source>
</evidence>
<dbReference type="RefSeq" id="WP_184786509.1">
    <property type="nucleotide sequence ID" value="NZ_BONT01000014.1"/>
</dbReference>
<accession>A0A841FKD6</accession>
<dbReference type="AlphaFoldDB" id="A0A841FKD6"/>
<sequence>MSTETTKTSGGFDGSPLEALQAPAAGGCCGSAPAAKAEQASGCCGTAVAPTEASGCCGTSAEKAPAAKSCCG</sequence>
<dbReference type="EMBL" id="JACHGT010000003">
    <property type="protein sequence ID" value="MBB6033617.1"/>
    <property type="molecule type" value="Genomic_DNA"/>
</dbReference>
<protein>
    <submittedName>
        <fullName evidence="2">Uncharacterized protein</fullName>
    </submittedName>
</protein>